<name>A0A516S9X0_9NEIS</name>
<protein>
    <submittedName>
        <fullName evidence="1">Uncharacterized protein</fullName>
    </submittedName>
</protein>
<organism evidence="1 2">
    <name type="scientific">Chitinimonas arctica</name>
    <dbReference type="NCBI Taxonomy" id="2594795"/>
    <lineage>
        <taxon>Bacteria</taxon>
        <taxon>Pseudomonadati</taxon>
        <taxon>Pseudomonadota</taxon>
        <taxon>Betaproteobacteria</taxon>
        <taxon>Neisseriales</taxon>
        <taxon>Chitinibacteraceae</taxon>
        <taxon>Chitinimonas</taxon>
    </lineage>
</organism>
<sequence length="239" mass="27463">MKNQKLDESEKKVLEHLVQLGYAEADIIHEPDGNTTPDFLINGEIAIEVRRLSQIDLKLKKGLEELTIPRVQSIEKILAKLGCPVKGESWFVHLNFTGRIKSMKTLRPKIKSVLEIFSKNPIRKNECIYLKEGLELEVLRSSEVHETMFIVGGYDCIRSGGWLLADMEAYIRYCVDEKSKKTAHVRNKYPHWWLALVDHVGYTLDDASRTTLKKQTIPREGFEKIILINPLDSTKGFEI</sequence>
<evidence type="ECO:0000313" key="2">
    <source>
        <dbReference type="Proteomes" id="UP000317550"/>
    </source>
</evidence>
<keyword evidence="2" id="KW-1185">Reference proteome</keyword>
<dbReference type="KEGG" id="cari:FNU76_00450"/>
<dbReference type="EMBL" id="CP041730">
    <property type="protein sequence ID" value="QDQ24936.1"/>
    <property type="molecule type" value="Genomic_DNA"/>
</dbReference>
<dbReference type="Proteomes" id="UP000317550">
    <property type="component" value="Chromosome"/>
</dbReference>
<dbReference type="OrthoDB" id="9153123at2"/>
<dbReference type="AlphaFoldDB" id="A0A516S9X0"/>
<gene>
    <name evidence="1" type="ORF">FNU76_00450</name>
</gene>
<evidence type="ECO:0000313" key="1">
    <source>
        <dbReference type="EMBL" id="QDQ24936.1"/>
    </source>
</evidence>
<accession>A0A516S9X0</accession>
<proteinExistence type="predicted"/>
<dbReference type="RefSeq" id="WP_143855861.1">
    <property type="nucleotide sequence ID" value="NZ_CP041730.1"/>
</dbReference>
<reference evidence="2" key="1">
    <citation type="submission" date="2019-07" db="EMBL/GenBank/DDBJ databases">
        <title>Chitinimonas sp. nov., isolated from Ny-Alesund, arctica soil.</title>
        <authorList>
            <person name="Xu Q."/>
            <person name="Peng F."/>
        </authorList>
    </citation>
    <scope>NUCLEOTIDE SEQUENCE [LARGE SCALE GENOMIC DNA]</scope>
    <source>
        <strain evidence="2">R3-44</strain>
    </source>
</reference>